<dbReference type="Pfam" id="PF12867">
    <property type="entry name" value="DinB_2"/>
    <property type="match status" value="1"/>
</dbReference>
<keyword evidence="1" id="KW-0805">Transcription regulation</keyword>
<comment type="caution">
    <text evidence="5">The sequence shown here is derived from an EMBL/GenBank/DDBJ whole genome shotgun (WGS) entry which is preliminary data.</text>
</comment>
<dbReference type="PANTHER" id="PTHR11019:SF159">
    <property type="entry name" value="TRANSCRIPTIONAL REGULATOR-RELATED"/>
    <property type="match status" value="1"/>
</dbReference>
<reference evidence="5 6" key="1">
    <citation type="submission" date="2019-12" db="EMBL/GenBank/DDBJ databases">
        <title>Auraticoccus cholistani sp. nov., an actinomycete isolated from soil of Cholistan desert.</title>
        <authorList>
            <person name="Cheema M.T."/>
        </authorList>
    </citation>
    <scope>NUCLEOTIDE SEQUENCE [LARGE SCALE GENOMIC DNA]</scope>
    <source>
        <strain evidence="5 6">F435</strain>
    </source>
</reference>
<dbReference type="InterPro" id="IPR024775">
    <property type="entry name" value="DinB-like"/>
</dbReference>
<dbReference type="PANTHER" id="PTHR11019">
    <property type="entry name" value="HTH-TYPE TRANSCRIPTIONAL REGULATOR NIMR"/>
    <property type="match status" value="1"/>
</dbReference>
<dbReference type="PROSITE" id="PS01124">
    <property type="entry name" value="HTH_ARAC_FAMILY_2"/>
    <property type="match status" value="1"/>
</dbReference>
<evidence type="ECO:0000256" key="3">
    <source>
        <dbReference type="ARBA" id="ARBA00023163"/>
    </source>
</evidence>
<keyword evidence="6" id="KW-1185">Reference proteome</keyword>
<dbReference type="Pfam" id="PF12833">
    <property type="entry name" value="HTH_18"/>
    <property type="match status" value="1"/>
</dbReference>
<evidence type="ECO:0000256" key="1">
    <source>
        <dbReference type="ARBA" id="ARBA00023015"/>
    </source>
</evidence>
<gene>
    <name evidence="5" type="ORF">GC722_09855</name>
</gene>
<feature type="domain" description="HTH araC/xylS-type" evidence="4">
    <location>
        <begin position="1"/>
        <end position="79"/>
    </location>
</feature>
<evidence type="ECO:0000313" key="6">
    <source>
        <dbReference type="Proteomes" id="UP000435304"/>
    </source>
</evidence>
<proteinExistence type="predicted"/>
<accession>A0A6A9UXB8</accession>
<dbReference type="Gene3D" id="1.10.10.60">
    <property type="entry name" value="Homeodomain-like"/>
    <property type="match status" value="1"/>
</dbReference>
<dbReference type="SUPFAM" id="SSF109854">
    <property type="entry name" value="DinB/YfiT-like putative metalloenzymes"/>
    <property type="match status" value="1"/>
</dbReference>
<dbReference type="InterPro" id="IPR018060">
    <property type="entry name" value="HTH_AraC"/>
</dbReference>
<dbReference type="InterPro" id="IPR034660">
    <property type="entry name" value="DinB/YfiT-like"/>
</dbReference>
<dbReference type="AlphaFoldDB" id="A0A6A9UXB8"/>
<dbReference type="PRINTS" id="PR00032">
    <property type="entry name" value="HTHARAC"/>
</dbReference>
<evidence type="ECO:0000259" key="4">
    <source>
        <dbReference type="PROSITE" id="PS01124"/>
    </source>
</evidence>
<dbReference type="EMBL" id="WPCU01000005">
    <property type="protein sequence ID" value="MVA76325.1"/>
    <property type="molecule type" value="Genomic_DNA"/>
</dbReference>
<dbReference type="Proteomes" id="UP000435304">
    <property type="component" value="Unassembled WGS sequence"/>
</dbReference>
<dbReference type="GO" id="GO:0003700">
    <property type="term" value="F:DNA-binding transcription factor activity"/>
    <property type="evidence" value="ECO:0007669"/>
    <property type="project" value="InterPro"/>
</dbReference>
<sequence>MAGDAYSSPWHFAREVSRGAGEPPVSLRRRVMLERAAWQLRQGRAVTEVALEAGYSSVEGFSRAFRRAYGTAPSRAGSTGSHWLPAPNGIHFHPPVALWIEGYPRGRSDMDPTALLVQHDLDDTAQLLDAAAALPAEEWDRVRRPGETVLGWDGPEESVAAVLDHLVYTKEVWLASITGADQPPRGSTDPGSLRTRFEQVAPRWLAEIRDIERRDAWGDAMVDALCDPPESFVIGSVLAHVLTYSAYRRQLVRALLREAGHPVDHGDPIEWLRSRS</sequence>
<dbReference type="InterPro" id="IPR009057">
    <property type="entry name" value="Homeodomain-like_sf"/>
</dbReference>
<evidence type="ECO:0000256" key="2">
    <source>
        <dbReference type="ARBA" id="ARBA00023125"/>
    </source>
</evidence>
<name>A0A6A9UXB8_9ACTN</name>
<evidence type="ECO:0000313" key="5">
    <source>
        <dbReference type="EMBL" id="MVA76325.1"/>
    </source>
</evidence>
<protein>
    <submittedName>
        <fullName evidence="5">Helix-turn-helix domain-containing protein</fullName>
    </submittedName>
</protein>
<dbReference type="SUPFAM" id="SSF46689">
    <property type="entry name" value="Homeodomain-like"/>
    <property type="match status" value="1"/>
</dbReference>
<dbReference type="Gene3D" id="1.20.120.450">
    <property type="entry name" value="dinb family like domain"/>
    <property type="match status" value="1"/>
</dbReference>
<dbReference type="SMART" id="SM00342">
    <property type="entry name" value="HTH_ARAC"/>
    <property type="match status" value="1"/>
</dbReference>
<keyword evidence="3" id="KW-0804">Transcription</keyword>
<organism evidence="5 6">
    <name type="scientific">Auraticoccus cholistanensis</name>
    <dbReference type="NCBI Taxonomy" id="2656650"/>
    <lineage>
        <taxon>Bacteria</taxon>
        <taxon>Bacillati</taxon>
        <taxon>Actinomycetota</taxon>
        <taxon>Actinomycetes</taxon>
        <taxon>Propionibacteriales</taxon>
        <taxon>Propionibacteriaceae</taxon>
        <taxon>Auraticoccus</taxon>
    </lineage>
</organism>
<dbReference type="GO" id="GO:0043565">
    <property type="term" value="F:sequence-specific DNA binding"/>
    <property type="evidence" value="ECO:0007669"/>
    <property type="project" value="InterPro"/>
</dbReference>
<keyword evidence="2" id="KW-0238">DNA-binding</keyword>
<dbReference type="InterPro" id="IPR020449">
    <property type="entry name" value="Tscrpt_reg_AraC-type_HTH"/>
</dbReference>